<protein>
    <submittedName>
        <fullName evidence="2">Uncharacterized protein</fullName>
    </submittedName>
</protein>
<feature type="transmembrane region" description="Helical" evidence="1">
    <location>
        <begin position="308"/>
        <end position="330"/>
    </location>
</feature>
<name>A0A812CP41_ACAPH</name>
<dbReference type="EMBL" id="CAHIKZ030001938">
    <property type="protein sequence ID" value="CAE1277712.1"/>
    <property type="molecule type" value="Genomic_DNA"/>
</dbReference>
<sequence length="331" mass="36843">MLPSITFIQHGQHQSPIFCFPVLSLSFLFPPPHHFFVPPSSFPVPALPILHHNPLSHHSLSHSCFPLPIILSHSCSLSPHSLSFFSLKFSFLFFLSPSSFSLIPVPALPIILSHSCSRSPHHSLSFLFPSFFPHHSCSCSALPIFMSHSLSCSNLPSFSLIQILPSFSLIPIILSHSFHSLFLSPSLPIILSHSCSCSPHHSLSHHSLPHFPIILSFLFPSPPSFSLIPVPRSHHSLPVPALPSFSLIPVPHHSPHILFSHPSFLFPLFSPSFPFLSLFFHSCSSLPSFSFIPHSFHSIPASPSFSKIFLLLICFIPVLFHSHFFFLLVVK</sequence>
<evidence type="ECO:0000313" key="3">
    <source>
        <dbReference type="Proteomes" id="UP000597762"/>
    </source>
</evidence>
<evidence type="ECO:0000256" key="1">
    <source>
        <dbReference type="SAM" id="Phobius"/>
    </source>
</evidence>
<organism evidence="2 3">
    <name type="scientific">Acanthosepion pharaonis</name>
    <name type="common">Pharaoh cuttlefish</name>
    <name type="synonym">Sepia pharaonis</name>
    <dbReference type="NCBI Taxonomy" id="158019"/>
    <lineage>
        <taxon>Eukaryota</taxon>
        <taxon>Metazoa</taxon>
        <taxon>Spiralia</taxon>
        <taxon>Lophotrochozoa</taxon>
        <taxon>Mollusca</taxon>
        <taxon>Cephalopoda</taxon>
        <taxon>Coleoidea</taxon>
        <taxon>Decapodiformes</taxon>
        <taxon>Sepiida</taxon>
        <taxon>Sepiina</taxon>
        <taxon>Sepiidae</taxon>
        <taxon>Acanthosepion</taxon>
    </lineage>
</organism>
<keyword evidence="1" id="KW-1133">Transmembrane helix</keyword>
<evidence type="ECO:0000313" key="2">
    <source>
        <dbReference type="EMBL" id="CAE1277712.1"/>
    </source>
</evidence>
<accession>A0A812CP41</accession>
<reference evidence="2" key="1">
    <citation type="submission" date="2021-01" db="EMBL/GenBank/DDBJ databases">
        <authorList>
            <person name="Li R."/>
            <person name="Bekaert M."/>
        </authorList>
    </citation>
    <scope>NUCLEOTIDE SEQUENCE</scope>
    <source>
        <strain evidence="2">Farmed</strain>
    </source>
</reference>
<gene>
    <name evidence="2" type="ORF">SPHA_40824</name>
</gene>
<comment type="caution">
    <text evidence="2">The sequence shown here is derived from an EMBL/GenBank/DDBJ whole genome shotgun (WGS) entry which is preliminary data.</text>
</comment>
<dbReference type="AlphaFoldDB" id="A0A812CP41"/>
<keyword evidence="1" id="KW-0812">Transmembrane</keyword>
<keyword evidence="3" id="KW-1185">Reference proteome</keyword>
<proteinExistence type="predicted"/>
<keyword evidence="1" id="KW-0472">Membrane</keyword>
<dbReference type="Proteomes" id="UP000597762">
    <property type="component" value="Unassembled WGS sequence"/>
</dbReference>